<accession>A0A3S9UTP8</accession>
<evidence type="ECO:0000256" key="1">
    <source>
        <dbReference type="SAM" id="MobiDB-lite"/>
    </source>
</evidence>
<organism evidence="2 3">
    <name type="scientific">Paenibacillus lutimineralis</name>
    <dbReference type="NCBI Taxonomy" id="2707005"/>
    <lineage>
        <taxon>Bacteria</taxon>
        <taxon>Bacillati</taxon>
        <taxon>Bacillota</taxon>
        <taxon>Bacilli</taxon>
        <taxon>Bacillales</taxon>
        <taxon>Paenibacillaceae</taxon>
        <taxon>Paenibacillus</taxon>
    </lineage>
</organism>
<dbReference type="Proteomes" id="UP000270678">
    <property type="component" value="Chromosome"/>
</dbReference>
<reference evidence="3" key="1">
    <citation type="submission" date="2018-12" db="EMBL/GenBank/DDBJ databases">
        <title>Complete genome sequence of Paenibacillus sp. MBLB1234.</title>
        <authorList>
            <person name="Nam Y.-D."/>
            <person name="Kang J."/>
            <person name="Chung W.-H."/>
            <person name="Park Y.S."/>
        </authorList>
    </citation>
    <scope>NUCLEOTIDE SEQUENCE [LARGE SCALE GENOMIC DNA]</scope>
    <source>
        <strain evidence="3">MBLB1234</strain>
    </source>
</reference>
<dbReference type="OrthoDB" id="2643026at2"/>
<feature type="region of interest" description="Disordered" evidence="1">
    <location>
        <begin position="1"/>
        <end position="71"/>
    </location>
</feature>
<proteinExistence type="predicted"/>
<sequence>MDNNHSNLSNDPKELLKAKHKQDQHKAQFTNFARSVSGDTPVDSGQTSPEQHREPDQQNTMKSVENRMIGD</sequence>
<protein>
    <submittedName>
        <fullName evidence="2">Uncharacterized protein</fullName>
    </submittedName>
</protein>
<feature type="compositionally biased region" description="Polar residues" evidence="1">
    <location>
        <begin position="29"/>
        <end position="49"/>
    </location>
</feature>
<name>A0A3S9UTP8_9BACL</name>
<dbReference type="EMBL" id="CP034346">
    <property type="protein sequence ID" value="AZS13663.1"/>
    <property type="molecule type" value="Genomic_DNA"/>
</dbReference>
<feature type="compositionally biased region" description="Polar residues" evidence="1">
    <location>
        <begin position="1"/>
        <end position="10"/>
    </location>
</feature>
<gene>
    <name evidence="2" type="ORF">EI981_03660</name>
</gene>
<evidence type="ECO:0000313" key="2">
    <source>
        <dbReference type="EMBL" id="AZS13663.1"/>
    </source>
</evidence>
<evidence type="ECO:0000313" key="3">
    <source>
        <dbReference type="Proteomes" id="UP000270678"/>
    </source>
</evidence>
<dbReference type="AlphaFoldDB" id="A0A3S9UTP8"/>
<keyword evidence="3" id="KW-1185">Reference proteome</keyword>
<dbReference type="KEGG" id="plut:EI981_03660"/>
<dbReference type="RefSeq" id="WP_126995552.1">
    <property type="nucleotide sequence ID" value="NZ_CP034346.1"/>
</dbReference>